<dbReference type="EMBL" id="CP002786">
    <property type="protein sequence ID" value="AEF39659.1"/>
    <property type="molecule type" value="Genomic_DNA"/>
</dbReference>
<keyword evidence="1" id="KW-0597">Phosphoprotein</keyword>
<dbReference type="InterPro" id="IPR036388">
    <property type="entry name" value="WH-like_DNA-bd_sf"/>
</dbReference>
<dbReference type="GO" id="GO:0006355">
    <property type="term" value="P:regulation of DNA-templated transcription"/>
    <property type="evidence" value="ECO:0007669"/>
    <property type="project" value="InterPro"/>
</dbReference>
<proteinExistence type="predicted"/>
<dbReference type="Gene3D" id="1.10.10.10">
    <property type="entry name" value="Winged helix-like DNA-binding domain superfamily/Winged helix DNA-binding domain"/>
    <property type="match status" value="1"/>
</dbReference>
<evidence type="ECO:0000256" key="1">
    <source>
        <dbReference type="ARBA" id="ARBA00022553"/>
    </source>
</evidence>
<dbReference type="InterPro" id="IPR011006">
    <property type="entry name" value="CheY-like_superfamily"/>
</dbReference>
<accession>F6ERT2</accession>
<comment type="caution">
    <text evidence="6">Lacks conserved residue(s) required for the propagation of feature annotation.</text>
</comment>
<dbReference type="Proteomes" id="UP000009235">
    <property type="component" value="Chromosome"/>
</dbReference>
<evidence type="ECO:0000256" key="4">
    <source>
        <dbReference type="ARBA" id="ARBA00023125"/>
    </source>
</evidence>
<feature type="domain" description="OmpR/PhoB-type" evidence="9">
    <location>
        <begin position="149"/>
        <end position="247"/>
    </location>
</feature>
<evidence type="ECO:0000259" key="9">
    <source>
        <dbReference type="PROSITE" id="PS51755"/>
    </source>
</evidence>
<dbReference type="HOGENOM" id="CLU_000445_30_8_11"/>
<gene>
    <name evidence="10" type="ordered locus">AS9A_1207</name>
</gene>
<dbReference type="KEGG" id="asd:AS9A_1207"/>
<evidence type="ECO:0000259" key="8">
    <source>
        <dbReference type="PROSITE" id="PS50110"/>
    </source>
</evidence>
<dbReference type="eggNOG" id="COG0745">
    <property type="taxonomic scope" value="Bacteria"/>
</dbReference>
<dbReference type="GO" id="GO:0005829">
    <property type="term" value="C:cytosol"/>
    <property type="evidence" value="ECO:0007669"/>
    <property type="project" value="TreeGrafter"/>
</dbReference>
<feature type="DNA-binding region" description="OmpR/PhoB-type" evidence="7">
    <location>
        <begin position="149"/>
        <end position="247"/>
    </location>
</feature>
<keyword evidence="11" id="KW-1185">Reference proteome</keyword>
<sequence>MVANMDMHVANAGSADSRGAARARPFILVVDDDRQLVDELVVGLSSYGFDVHVCPDPAEALLLVGRLQPDVVIAANVGGRIGTIEFLSIVRASEPELPLFAGADADSGAFAARAAAKANIVIPRPYRLRELPALLQSYVRAGSPWQSRPQALSLGRLRVDAVTPQMWLDGECTRLPPREFALLRYFAEHEGAVVSRQELIDAAWHGSATHSNTLTVHIARLRRRLGDDEANPQWIRAIRGFGYQFRAPSA</sequence>
<evidence type="ECO:0000256" key="2">
    <source>
        <dbReference type="ARBA" id="ARBA00023012"/>
    </source>
</evidence>
<dbReference type="InterPro" id="IPR016032">
    <property type="entry name" value="Sig_transdc_resp-reg_C-effctor"/>
</dbReference>
<evidence type="ECO:0000256" key="7">
    <source>
        <dbReference type="PROSITE-ProRule" id="PRU01091"/>
    </source>
</evidence>
<evidence type="ECO:0000313" key="11">
    <source>
        <dbReference type="Proteomes" id="UP000009235"/>
    </source>
</evidence>
<dbReference type="Gene3D" id="3.40.50.2300">
    <property type="match status" value="1"/>
</dbReference>
<keyword evidence="5" id="KW-0804">Transcription</keyword>
<dbReference type="SUPFAM" id="SSF52172">
    <property type="entry name" value="CheY-like"/>
    <property type="match status" value="1"/>
</dbReference>
<dbReference type="CDD" id="cd00156">
    <property type="entry name" value="REC"/>
    <property type="match status" value="1"/>
</dbReference>
<dbReference type="Pfam" id="PF00486">
    <property type="entry name" value="Trans_reg_C"/>
    <property type="match status" value="1"/>
</dbReference>
<dbReference type="PROSITE" id="PS50110">
    <property type="entry name" value="RESPONSE_REGULATORY"/>
    <property type="match status" value="1"/>
</dbReference>
<keyword evidence="2" id="KW-0902">Two-component regulatory system</keyword>
<dbReference type="GO" id="GO:0000156">
    <property type="term" value="F:phosphorelay response regulator activity"/>
    <property type="evidence" value="ECO:0007669"/>
    <property type="project" value="TreeGrafter"/>
</dbReference>
<dbReference type="AlphaFoldDB" id="F6ERT2"/>
<reference evidence="10 11" key="1">
    <citation type="journal article" date="2011" name="J. Bacteriol.">
        <title>Complete genome sequence of Amycolicicoccus subflavus DQS3-9A1T, an actinomycete isolated from crude oil-polluted soil.</title>
        <authorList>
            <person name="Cai M."/>
            <person name="Chen W.M."/>
            <person name="Nie Y."/>
            <person name="Chi C.Q."/>
            <person name="Wang Y.N."/>
            <person name="Tang Y.Q."/>
            <person name="Li G.Y."/>
            <person name="Wu X.L."/>
        </authorList>
    </citation>
    <scope>NUCLEOTIDE SEQUENCE [LARGE SCALE GENOMIC DNA]</scope>
    <source>
        <strain evidence="11">DSM 45089 / DQS3-9A1</strain>
    </source>
</reference>
<evidence type="ECO:0000256" key="6">
    <source>
        <dbReference type="PROSITE-ProRule" id="PRU00169"/>
    </source>
</evidence>
<feature type="domain" description="Response regulatory" evidence="8">
    <location>
        <begin position="26"/>
        <end position="139"/>
    </location>
</feature>
<name>F6ERT2_HOYSD</name>
<keyword evidence="4 7" id="KW-0238">DNA-binding</keyword>
<organism evidence="10 11">
    <name type="scientific">Hoyosella subflava (strain DSM 45089 / JCM 17490 / NBRC 109087 / DQS3-9A1)</name>
    <name type="common">Amycolicicoccus subflavus</name>
    <dbReference type="NCBI Taxonomy" id="443218"/>
    <lineage>
        <taxon>Bacteria</taxon>
        <taxon>Bacillati</taxon>
        <taxon>Actinomycetota</taxon>
        <taxon>Actinomycetes</taxon>
        <taxon>Mycobacteriales</taxon>
        <taxon>Hoyosellaceae</taxon>
        <taxon>Hoyosella</taxon>
    </lineage>
</organism>
<dbReference type="GO" id="GO:0000976">
    <property type="term" value="F:transcription cis-regulatory region binding"/>
    <property type="evidence" value="ECO:0007669"/>
    <property type="project" value="TreeGrafter"/>
</dbReference>
<dbReference type="PROSITE" id="PS51755">
    <property type="entry name" value="OMPR_PHOB"/>
    <property type="match status" value="1"/>
</dbReference>
<dbReference type="PANTHER" id="PTHR48111:SF1">
    <property type="entry name" value="TWO-COMPONENT RESPONSE REGULATOR ORR33"/>
    <property type="match status" value="1"/>
</dbReference>
<dbReference type="GO" id="GO:0032993">
    <property type="term" value="C:protein-DNA complex"/>
    <property type="evidence" value="ECO:0007669"/>
    <property type="project" value="TreeGrafter"/>
</dbReference>
<dbReference type="CDD" id="cd00383">
    <property type="entry name" value="trans_reg_C"/>
    <property type="match status" value="1"/>
</dbReference>
<dbReference type="STRING" id="443218.AS9A_1207"/>
<evidence type="ECO:0000313" key="10">
    <source>
        <dbReference type="EMBL" id="AEF39659.1"/>
    </source>
</evidence>
<dbReference type="PANTHER" id="PTHR48111">
    <property type="entry name" value="REGULATOR OF RPOS"/>
    <property type="match status" value="1"/>
</dbReference>
<dbReference type="InterPro" id="IPR001789">
    <property type="entry name" value="Sig_transdc_resp-reg_receiver"/>
</dbReference>
<evidence type="ECO:0000256" key="5">
    <source>
        <dbReference type="ARBA" id="ARBA00023163"/>
    </source>
</evidence>
<dbReference type="SMART" id="SM00862">
    <property type="entry name" value="Trans_reg_C"/>
    <property type="match status" value="1"/>
</dbReference>
<evidence type="ECO:0000256" key="3">
    <source>
        <dbReference type="ARBA" id="ARBA00023015"/>
    </source>
</evidence>
<dbReference type="InterPro" id="IPR039420">
    <property type="entry name" value="WalR-like"/>
</dbReference>
<keyword evidence="3" id="KW-0805">Transcription regulation</keyword>
<dbReference type="InterPro" id="IPR001867">
    <property type="entry name" value="OmpR/PhoB-type_DNA-bd"/>
</dbReference>
<dbReference type="SUPFAM" id="SSF46894">
    <property type="entry name" value="C-terminal effector domain of the bipartite response regulators"/>
    <property type="match status" value="1"/>
</dbReference>
<protein>
    <submittedName>
        <fullName evidence="10">Two component transcriptional regulator, winged helix family</fullName>
    </submittedName>
</protein>